<feature type="transmembrane region" description="Helical" evidence="1">
    <location>
        <begin position="6"/>
        <end position="23"/>
    </location>
</feature>
<keyword evidence="1" id="KW-0812">Transmembrane</keyword>
<dbReference type="EMBL" id="JXBZ01000013">
    <property type="protein sequence ID" value="KJY48168.1"/>
    <property type="molecule type" value="Genomic_DNA"/>
</dbReference>
<organism evidence="3 4">
    <name type="scientific">Bombilactobacillus mellis</name>
    <dbReference type="NCBI Taxonomy" id="1218508"/>
    <lineage>
        <taxon>Bacteria</taxon>
        <taxon>Bacillati</taxon>
        <taxon>Bacillota</taxon>
        <taxon>Bacilli</taxon>
        <taxon>Lactobacillales</taxon>
        <taxon>Lactobacillaceae</taxon>
        <taxon>Bombilactobacillus</taxon>
    </lineage>
</organism>
<dbReference type="Gene3D" id="3.30.565.10">
    <property type="entry name" value="Histidine kinase-like ATPase, C-terminal domain"/>
    <property type="match status" value="1"/>
</dbReference>
<dbReference type="AlphaFoldDB" id="A0A0F4KQ39"/>
<dbReference type="GO" id="GO:0042802">
    <property type="term" value="F:identical protein binding"/>
    <property type="evidence" value="ECO:0007669"/>
    <property type="project" value="TreeGrafter"/>
</dbReference>
<feature type="transmembrane region" description="Helical" evidence="1">
    <location>
        <begin position="116"/>
        <end position="134"/>
    </location>
</feature>
<dbReference type="OrthoDB" id="1652078at2"/>
<dbReference type="PATRIC" id="fig|1218508.4.peg.1620"/>
<evidence type="ECO:0000259" key="2">
    <source>
        <dbReference type="Pfam" id="PF14501"/>
    </source>
</evidence>
<protein>
    <recommendedName>
        <fullName evidence="2">Sensor histidine kinase NatK-like C-terminal domain-containing protein</fullName>
    </recommendedName>
</protein>
<gene>
    <name evidence="3" type="ORF">JG29_08550</name>
</gene>
<keyword evidence="1" id="KW-1133">Transmembrane helix</keyword>
<proteinExistence type="predicted"/>
<keyword evidence="4" id="KW-1185">Reference proteome</keyword>
<keyword evidence="1" id="KW-0472">Membrane</keyword>
<dbReference type="Proteomes" id="UP000033695">
    <property type="component" value="Unassembled WGS sequence"/>
</dbReference>
<dbReference type="SUPFAM" id="SSF55874">
    <property type="entry name" value="ATPase domain of HSP90 chaperone/DNA topoisomerase II/histidine kinase"/>
    <property type="match status" value="1"/>
</dbReference>
<dbReference type="PANTHER" id="PTHR40448:SF1">
    <property type="entry name" value="TWO-COMPONENT SENSOR HISTIDINE KINASE"/>
    <property type="match status" value="1"/>
</dbReference>
<comment type="caution">
    <text evidence="3">The sequence shown here is derived from an EMBL/GenBank/DDBJ whole genome shotgun (WGS) entry which is preliminary data.</text>
</comment>
<dbReference type="HOGENOM" id="CLU_046138_1_0_9"/>
<feature type="transmembrane region" description="Helical" evidence="1">
    <location>
        <begin position="79"/>
        <end position="96"/>
    </location>
</feature>
<accession>A0A0F4KQ39</accession>
<feature type="transmembrane region" description="Helical" evidence="1">
    <location>
        <begin position="187"/>
        <end position="206"/>
    </location>
</feature>
<evidence type="ECO:0000256" key="1">
    <source>
        <dbReference type="SAM" id="Phobius"/>
    </source>
</evidence>
<sequence length="443" mass="51756">MLFILSYYCLLYWLCLHTFQVILSIKDLLWIIAGSIFAFGLTIYVINFFNYNIILMLLFALEILVVALYLLFQKRLISNFFFLILSFLLILFAGQTSEVLMYEFFRIPYALQESHMKFILADLIFMTIITLLLARGINYLLQHFKLYSLLHTSIINSLIISTAILLMVIAFFSQVDNSNSNKTTTKISLIFLIIIVIIAFITIIWLHSQKRTLQLRHEQETNQQLVEYLYNLEYAQAEFRKFKHDYLNILAGLAGYIETQDLSGLKNYFYKVINNNHIAQTNDIFNLKSLQNMKIIEIKGLLALKLGKLHQYRNNFRIEIVNPIQKLPNSMPIYEYNRCLGILIDNAIEALDFHQIDVKSKKTHLSIVFYQEKQQLILVIKNSYFKNVNLSQIYQAGFSTKPQHQGLGLANINEILQQYPGSTLDTEITQEFFIQKLILRQAV</sequence>
<name>A0A0F4KQ39_9LACO</name>
<feature type="transmembrane region" description="Helical" evidence="1">
    <location>
        <begin position="53"/>
        <end position="72"/>
    </location>
</feature>
<feature type="transmembrane region" description="Helical" evidence="1">
    <location>
        <begin position="28"/>
        <end position="47"/>
    </location>
</feature>
<dbReference type="PANTHER" id="PTHR40448">
    <property type="entry name" value="TWO-COMPONENT SENSOR HISTIDINE KINASE"/>
    <property type="match status" value="1"/>
</dbReference>
<feature type="domain" description="Sensor histidine kinase NatK-like C-terminal" evidence="2">
    <location>
        <begin position="337"/>
        <end position="439"/>
    </location>
</feature>
<dbReference type="InterPro" id="IPR032834">
    <property type="entry name" value="NatK-like_C"/>
</dbReference>
<evidence type="ECO:0000313" key="4">
    <source>
        <dbReference type="Proteomes" id="UP000033695"/>
    </source>
</evidence>
<dbReference type="STRING" id="1218508.JG29_08550"/>
<feature type="transmembrane region" description="Helical" evidence="1">
    <location>
        <begin position="146"/>
        <end position="172"/>
    </location>
</feature>
<evidence type="ECO:0000313" key="3">
    <source>
        <dbReference type="EMBL" id="KJY48168.1"/>
    </source>
</evidence>
<dbReference type="InterPro" id="IPR036890">
    <property type="entry name" value="HATPase_C_sf"/>
</dbReference>
<dbReference type="Pfam" id="PF14501">
    <property type="entry name" value="HATPase_c_5"/>
    <property type="match status" value="1"/>
</dbReference>
<reference evidence="3 4" key="1">
    <citation type="submission" date="2014-12" db="EMBL/GenBank/DDBJ databases">
        <title>Comparative genomics of the lactic acid bacteria isolated from the honey bee gut.</title>
        <authorList>
            <person name="Ellegaard K.M."/>
            <person name="Tamarit D."/>
            <person name="Javelind E."/>
            <person name="Olofsson T."/>
            <person name="Andersson S.G."/>
            <person name="Vasquez A."/>
        </authorList>
    </citation>
    <scope>NUCLEOTIDE SEQUENCE [LARGE SCALE GENOMIC DNA]</scope>
    <source>
        <strain evidence="3 4">Hon2</strain>
    </source>
</reference>